<reference evidence="2" key="2">
    <citation type="submission" date="2020-05" db="UniProtKB">
        <authorList>
            <consortium name="EnsemblMetazoa"/>
        </authorList>
    </citation>
    <scope>IDENTIFICATION</scope>
    <source>
        <strain evidence="2">maculatus3</strain>
    </source>
</reference>
<accession>A0A182S9J7</accession>
<dbReference type="EnsemblMetazoa" id="AMAM002390-RA">
    <property type="protein sequence ID" value="AMAM002390-PA"/>
    <property type="gene ID" value="AMAM002390"/>
</dbReference>
<name>A0A182S9J7_9DIPT</name>
<proteinExistence type="predicted"/>
<dbReference type="AlphaFoldDB" id="A0A182S9J7"/>
<dbReference type="Proteomes" id="UP000075901">
    <property type="component" value="Unassembled WGS sequence"/>
</dbReference>
<sequence length="173" mass="20059">MKVIEVLQQELTCMRLQLQELNERASKERQEARSDLLAMREETKRREEDFKRREEDSKRREEAAANETRQLRQTWDSTYRAIRTAAELSDLEGVLGVGRRTSRYRLVMELAAGTGTMTVYGRVREVCDRNNITSRLVTQTVELRIEDVDPLAAGKDVAEALLRMLKETVPETE</sequence>
<reference evidence="3" key="1">
    <citation type="submission" date="2013-09" db="EMBL/GenBank/DDBJ databases">
        <title>The Genome Sequence of Anopheles maculatus species B.</title>
        <authorList>
            <consortium name="The Broad Institute Genomics Platform"/>
            <person name="Neafsey D.E."/>
            <person name="Besansky N."/>
            <person name="Howell P."/>
            <person name="Walton C."/>
            <person name="Young S.K."/>
            <person name="Zeng Q."/>
            <person name="Gargeya S."/>
            <person name="Fitzgerald M."/>
            <person name="Haas B."/>
            <person name="Abouelleil A."/>
            <person name="Allen A.W."/>
            <person name="Alvarado L."/>
            <person name="Arachchi H.M."/>
            <person name="Berlin A.M."/>
            <person name="Chapman S.B."/>
            <person name="Gainer-Dewar J."/>
            <person name="Goldberg J."/>
            <person name="Griggs A."/>
            <person name="Gujja S."/>
            <person name="Hansen M."/>
            <person name="Howarth C."/>
            <person name="Imamovic A."/>
            <person name="Ireland A."/>
            <person name="Larimer J."/>
            <person name="McCowan C."/>
            <person name="Murphy C."/>
            <person name="Pearson M."/>
            <person name="Poon T.W."/>
            <person name="Priest M."/>
            <person name="Roberts A."/>
            <person name="Saif S."/>
            <person name="Shea T."/>
            <person name="Sisk P."/>
            <person name="Sykes S."/>
            <person name="Wortman J."/>
            <person name="Nusbaum C."/>
            <person name="Birren B."/>
        </authorList>
    </citation>
    <scope>NUCLEOTIDE SEQUENCE [LARGE SCALE GENOMIC DNA]</scope>
    <source>
        <strain evidence="3">maculatus3</strain>
    </source>
</reference>
<feature type="region of interest" description="Disordered" evidence="1">
    <location>
        <begin position="24"/>
        <end position="70"/>
    </location>
</feature>
<dbReference type="VEuPathDB" id="VectorBase:AMAM002390"/>
<feature type="compositionally biased region" description="Basic and acidic residues" evidence="1">
    <location>
        <begin position="24"/>
        <end position="63"/>
    </location>
</feature>
<evidence type="ECO:0000313" key="3">
    <source>
        <dbReference type="Proteomes" id="UP000075901"/>
    </source>
</evidence>
<keyword evidence="3" id="KW-1185">Reference proteome</keyword>
<evidence type="ECO:0000256" key="1">
    <source>
        <dbReference type="SAM" id="MobiDB-lite"/>
    </source>
</evidence>
<organism evidence="2 3">
    <name type="scientific">Anopheles maculatus</name>
    <dbReference type="NCBI Taxonomy" id="74869"/>
    <lineage>
        <taxon>Eukaryota</taxon>
        <taxon>Metazoa</taxon>
        <taxon>Ecdysozoa</taxon>
        <taxon>Arthropoda</taxon>
        <taxon>Hexapoda</taxon>
        <taxon>Insecta</taxon>
        <taxon>Pterygota</taxon>
        <taxon>Neoptera</taxon>
        <taxon>Endopterygota</taxon>
        <taxon>Diptera</taxon>
        <taxon>Nematocera</taxon>
        <taxon>Culicoidea</taxon>
        <taxon>Culicidae</taxon>
        <taxon>Anophelinae</taxon>
        <taxon>Anopheles</taxon>
        <taxon>Anopheles maculatus group</taxon>
    </lineage>
</organism>
<protein>
    <submittedName>
        <fullName evidence="2">Uncharacterized protein</fullName>
    </submittedName>
</protein>
<evidence type="ECO:0000313" key="2">
    <source>
        <dbReference type="EnsemblMetazoa" id="AMAM002390-PA"/>
    </source>
</evidence>